<dbReference type="InterPro" id="IPR010657">
    <property type="entry name" value="ImpA_N"/>
</dbReference>
<protein>
    <recommendedName>
        <fullName evidence="5">Type VI secretion system protein VasL</fullName>
    </recommendedName>
</protein>
<sequence length="412" mass="46022">MTTNDQTLKTGGDPRALADFAALREEISKLTHPARPDISWSRVEKLSLSLFRQNGIELQTAAWYTLARTHLTGMAGLNEGLAILEALLTHQWGAMWPQPVHARMEIIAGLSVRLQSVLRTLSLSYTDLPLIYQAERHLLALRNVLQRLELKNASQMGELCMFMHNAATRLENIEPHQAQEMPVVIPPFSAAQAGLVDHSPVTPLIYVAHQDPQSPSAVIAHPLAPKSQWKGFTTGALLTLCLSGAAFWGWQSVNEQESTLPLTVSEAALTTLAGQSSLWLQDYAIALIAKAKPENIDKFKMQWQQLIASNALPVERLTGWHQGMEGLEDLTRRLNELDERKGKYLTGSELKSMVFTITQNFARAEPVEEQLYQLSEMTSGTPELATSLSRTDMHLKQLLNRYMLIKQHAEKH</sequence>
<organism evidence="3 4">
    <name type="scientific">Enterobacter kobei</name>
    <dbReference type="NCBI Taxonomy" id="208224"/>
    <lineage>
        <taxon>Bacteria</taxon>
        <taxon>Pseudomonadati</taxon>
        <taxon>Pseudomonadota</taxon>
        <taxon>Gammaproteobacteria</taxon>
        <taxon>Enterobacterales</taxon>
        <taxon>Enterobacteriaceae</taxon>
        <taxon>Enterobacter</taxon>
        <taxon>Enterobacter cloacae complex</taxon>
    </lineage>
</organism>
<dbReference type="Pfam" id="PF06812">
    <property type="entry name" value="ImpA_N"/>
    <property type="match status" value="1"/>
</dbReference>
<dbReference type="InterPro" id="IPR021069">
    <property type="entry name" value="ImpA_C"/>
</dbReference>
<dbReference type="AlphaFoldDB" id="A0AA86ISE7"/>
<evidence type="ECO:0000259" key="2">
    <source>
        <dbReference type="Pfam" id="PF12486"/>
    </source>
</evidence>
<reference evidence="3" key="1">
    <citation type="submission" date="2021-04" db="EMBL/GenBank/DDBJ databases">
        <title>Difference and commonality of drug resistance evolution in various bacteria. and drug sensitivity profiles.</title>
        <authorList>
            <person name="Maeda T."/>
            <person name="Shibai A."/>
            <person name="Kawada K."/>
            <person name="Kotani H."/>
            <person name="Tarusawa Y."/>
            <person name="Tanabe K."/>
            <person name="Furusawa C."/>
        </authorList>
    </citation>
    <scope>NUCLEOTIDE SEQUENCE</scope>
    <source>
        <strain evidence="3">JCM 8580</strain>
    </source>
</reference>
<evidence type="ECO:0000259" key="1">
    <source>
        <dbReference type="Pfam" id="PF06812"/>
    </source>
</evidence>
<feature type="domain" description="ImpA C-terminal" evidence="2">
    <location>
        <begin position="267"/>
        <end position="404"/>
    </location>
</feature>
<dbReference type="Proteomes" id="UP000682928">
    <property type="component" value="Chromosome"/>
</dbReference>
<name>A0AA86ISE7_9ENTR</name>
<dbReference type="PANTHER" id="PTHR37024">
    <property type="entry name" value="TYPE VI SECRETION SYSTEM DUF2094 AND IMPA-RELATED DOMAIN PROTEIN"/>
    <property type="match status" value="1"/>
</dbReference>
<evidence type="ECO:0000313" key="4">
    <source>
        <dbReference type="Proteomes" id="UP000682928"/>
    </source>
</evidence>
<proteinExistence type="predicted"/>
<evidence type="ECO:0000313" key="3">
    <source>
        <dbReference type="EMBL" id="BCU53642.1"/>
    </source>
</evidence>
<dbReference type="Pfam" id="PF12486">
    <property type="entry name" value="VasL"/>
    <property type="match status" value="1"/>
</dbReference>
<evidence type="ECO:0008006" key="5">
    <source>
        <dbReference type="Google" id="ProtNLM"/>
    </source>
</evidence>
<dbReference type="PANTHER" id="PTHR37024:SF5">
    <property type="entry name" value="IMPA N-TERMINAL DOMAIN-CONTAINING PROTEIN"/>
    <property type="match status" value="1"/>
</dbReference>
<accession>A0AA86ISE7</accession>
<dbReference type="EMBL" id="AP024590">
    <property type="protein sequence ID" value="BCU53642.1"/>
    <property type="molecule type" value="Genomic_DNA"/>
</dbReference>
<feature type="domain" description="ImpA N-terminal" evidence="1">
    <location>
        <begin position="9"/>
        <end position="110"/>
    </location>
</feature>
<gene>
    <name evidence="3" type="ORF">ENKO_02360</name>
</gene>